<evidence type="ECO:0008006" key="3">
    <source>
        <dbReference type="Google" id="ProtNLM"/>
    </source>
</evidence>
<organism evidence="1 2">
    <name type="scientific">Eikenella corrodens</name>
    <dbReference type="NCBI Taxonomy" id="539"/>
    <lineage>
        <taxon>Bacteria</taxon>
        <taxon>Pseudomonadati</taxon>
        <taxon>Pseudomonadota</taxon>
        <taxon>Betaproteobacteria</taxon>
        <taxon>Neisseriales</taxon>
        <taxon>Neisseriaceae</taxon>
        <taxon>Eikenella</taxon>
    </lineage>
</organism>
<dbReference type="AlphaFoldDB" id="A0A3S9SJR2"/>
<protein>
    <recommendedName>
        <fullName evidence="3">Lipoprotein</fullName>
    </recommendedName>
</protein>
<name>A0A3S9SJR2_EIKCO</name>
<dbReference type="Proteomes" id="UP000282435">
    <property type="component" value="Chromosome"/>
</dbReference>
<reference evidence="1 2" key="1">
    <citation type="submission" date="2018-12" db="EMBL/GenBank/DDBJ databases">
        <title>Genome sequencing of Eikenella corrodens KCOM 3110 (= JS217).</title>
        <authorList>
            <person name="Koo J.-K."/>
            <person name="Park S.-N."/>
            <person name="Lim Y.K."/>
        </authorList>
    </citation>
    <scope>NUCLEOTIDE SEQUENCE [LARGE SCALE GENOMIC DNA]</scope>
    <source>
        <strain evidence="1 2">KCOM 3110</strain>
    </source>
</reference>
<dbReference type="EMBL" id="CP034670">
    <property type="protein sequence ID" value="AZR59720.1"/>
    <property type="molecule type" value="Genomic_DNA"/>
</dbReference>
<dbReference type="OrthoDB" id="8612927at2"/>
<dbReference type="PROSITE" id="PS51257">
    <property type="entry name" value="PROKAR_LIPOPROTEIN"/>
    <property type="match status" value="1"/>
</dbReference>
<evidence type="ECO:0000313" key="2">
    <source>
        <dbReference type="Proteomes" id="UP000282435"/>
    </source>
</evidence>
<gene>
    <name evidence="1" type="ORF">ELB75_06610</name>
</gene>
<dbReference type="RefSeq" id="WP_126983246.1">
    <property type="nucleotide sequence ID" value="NZ_CP034670.1"/>
</dbReference>
<evidence type="ECO:0000313" key="1">
    <source>
        <dbReference type="EMBL" id="AZR59720.1"/>
    </source>
</evidence>
<accession>A0A3S9SJR2</accession>
<proteinExistence type="predicted"/>
<sequence>MSTKPALLALSFLLLAGCDKIADKASNQLLDETKIRNGFVSGCAENANRSSKGTITLETGTKLCNCAYDEAAATYSDRNQWKQDLVRYSIKHDDKAFENKLKAAINSCVDHFSKGQP</sequence>